<evidence type="ECO:0000313" key="5">
    <source>
        <dbReference type="EMBL" id="TCC99485.1"/>
    </source>
</evidence>
<feature type="domain" description="Protein FecR C-terminal" evidence="4">
    <location>
        <begin position="294"/>
        <end position="363"/>
    </location>
</feature>
<proteinExistence type="predicted"/>
<dbReference type="EMBL" id="SJSM01000001">
    <property type="protein sequence ID" value="TCC99485.1"/>
    <property type="molecule type" value="Genomic_DNA"/>
</dbReference>
<dbReference type="EMBL" id="SWDX01000002">
    <property type="protein sequence ID" value="TKC63670.1"/>
    <property type="molecule type" value="Genomic_DNA"/>
</dbReference>
<dbReference type="Gene3D" id="3.55.50.30">
    <property type="match status" value="1"/>
</dbReference>
<evidence type="ECO:0000256" key="1">
    <source>
        <dbReference type="SAM" id="MobiDB-lite"/>
    </source>
</evidence>
<name>A0A4R0NGC5_9SPHI</name>
<feature type="domain" description="FecR protein" evidence="3">
    <location>
        <begin position="133"/>
        <end position="231"/>
    </location>
</feature>
<dbReference type="Proteomes" id="UP000309594">
    <property type="component" value="Unassembled WGS sequence"/>
</dbReference>
<protein>
    <submittedName>
        <fullName evidence="5">FecR family protein</fullName>
    </submittedName>
</protein>
<reference evidence="6 8" key="2">
    <citation type="submission" date="2019-04" db="EMBL/GenBank/DDBJ databases">
        <title>Pedobacter sp. RP-1-16 sp. nov., isolated from Arctic soil.</title>
        <authorList>
            <person name="Dahal R.H."/>
            <person name="Kim D.-U."/>
        </authorList>
    </citation>
    <scope>NUCLEOTIDE SEQUENCE [LARGE SCALE GENOMIC DNA]</scope>
    <source>
        <strain evidence="6 8">RP-1-16</strain>
    </source>
</reference>
<dbReference type="RefSeq" id="WP_131606738.1">
    <property type="nucleotide sequence ID" value="NZ_SJSM01000001.1"/>
</dbReference>
<dbReference type="PIRSF" id="PIRSF018266">
    <property type="entry name" value="FecR"/>
    <property type="match status" value="1"/>
</dbReference>
<keyword evidence="2" id="KW-0812">Transmembrane</keyword>
<dbReference type="InterPro" id="IPR032508">
    <property type="entry name" value="FecR_C"/>
</dbReference>
<keyword evidence="2" id="KW-1133">Transmembrane helix</keyword>
<dbReference type="Gene3D" id="2.60.120.1440">
    <property type="match status" value="1"/>
</dbReference>
<evidence type="ECO:0000259" key="3">
    <source>
        <dbReference type="Pfam" id="PF04773"/>
    </source>
</evidence>
<dbReference type="AlphaFoldDB" id="A0A4R0NGC5"/>
<feature type="region of interest" description="Disordered" evidence="1">
    <location>
        <begin position="1"/>
        <end position="20"/>
    </location>
</feature>
<dbReference type="Pfam" id="PF04773">
    <property type="entry name" value="FecR"/>
    <property type="match status" value="1"/>
</dbReference>
<keyword evidence="2" id="KW-0472">Membrane</keyword>
<dbReference type="InterPro" id="IPR012373">
    <property type="entry name" value="Ferrdict_sens_TM"/>
</dbReference>
<evidence type="ECO:0000259" key="4">
    <source>
        <dbReference type="Pfam" id="PF16344"/>
    </source>
</evidence>
<accession>A0A4U1GL08</accession>
<evidence type="ECO:0000256" key="2">
    <source>
        <dbReference type="SAM" id="Phobius"/>
    </source>
</evidence>
<keyword evidence="7" id="KW-1185">Reference proteome</keyword>
<evidence type="ECO:0000313" key="7">
    <source>
        <dbReference type="Proteomes" id="UP000291117"/>
    </source>
</evidence>
<sequence>MNSQALYRQGKMKPKQEVKETSKSSLKLKSSYFKAALVIAIIITLGMLFFKRSAKFIPVENERSSEHEFASITLSSGEKVVLNDEKSGVILDGSQFKYNDGSIINRNKTKQFFFDKPFSEILLEKQAFAVIMSPAKRMYRVALPDSTKVWLRANSSLKIPSDYNQSDKRIIQLTGEAYFDVPIKIASSTEMKNVPFVVLTNNQKIETFGTKFNVSAYSNANHVKTTLLEGELRLSSLVNKLWLSVDQVVADPFESVSAGQPIMLKPNQQANLIDSKFYIETVVAEEIVAWKDDEFVFRNTSLEKIMDVISGWHNIKVVYKTERSKHILLGGEIFKNQSLSTVLKGLSLAVKVNFKIVGNKIIVYGL</sequence>
<evidence type="ECO:0000313" key="6">
    <source>
        <dbReference type="EMBL" id="TKC63670.1"/>
    </source>
</evidence>
<gene>
    <name evidence="5" type="ORF">EZ444_02075</name>
    <name evidence="6" type="ORF">FBD94_04785</name>
</gene>
<comment type="caution">
    <text evidence="5">The sequence shown here is derived from an EMBL/GenBank/DDBJ whole genome shotgun (WGS) entry which is preliminary data.</text>
</comment>
<evidence type="ECO:0000313" key="8">
    <source>
        <dbReference type="Proteomes" id="UP000309594"/>
    </source>
</evidence>
<dbReference type="OrthoDB" id="636724at2"/>
<dbReference type="GO" id="GO:0016989">
    <property type="term" value="F:sigma factor antagonist activity"/>
    <property type="evidence" value="ECO:0007669"/>
    <property type="project" value="TreeGrafter"/>
</dbReference>
<dbReference type="InterPro" id="IPR006860">
    <property type="entry name" value="FecR"/>
</dbReference>
<reference evidence="5 7" key="1">
    <citation type="submission" date="2019-02" db="EMBL/GenBank/DDBJ databases">
        <title>Pedobacter sp. RP-3-8 sp. nov., isolated from Arctic soil.</title>
        <authorList>
            <person name="Dahal R.H."/>
        </authorList>
    </citation>
    <scope>NUCLEOTIDE SEQUENCE [LARGE SCALE GENOMIC DNA]</scope>
    <source>
        <strain evidence="5 7">RP-3-8</strain>
    </source>
</reference>
<accession>A0A4R0NGC5</accession>
<organism evidence="5 7">
    <name type="scientific">Pedobacter hiemivivus</name>
    <dbReference type="NCBI Taxonomy" id="2530454"/>
    <lineage>
        <taxon>Bacteria</taxon>
        <taxon>Pseudomonadati</taxon>
        <taxon>Bacteroidota</taxon>
        <taxon>Sphingobacteriia</taxon>
        <taxon>Sphingobacteriales</taxon>
        <taxon>Sphingobacteriaceae</taxon>
        <taxon>Pedobacter</taxon>
    </lineage>
</organism>
<dbReference type="Pfam" id="PF16344">
    <property type="entry name" value="FecR_C"/>
    <property type="match status" value="1"/>
</dbReference>
<dbReference type="PANTHER" id="PTHR30273">
    <property type="entry name" value="PERIPLASMIC SIGNAL SENSOR AND SIGMA FACTOR ACTIVATOR FECR-RELATED"/>
    <property type="match status" value="1"/>
</dbReference>
<dbReference type="Proteomes" id="UP000291117">
    <property type="component" value="Unassembled WGS sequence"/>
</dbReference>
<dbReference type="PANTHER" id="PTHR30273:SF2">
    <property type="entry name" value="PROTEIN FECR"/>
    <property type="match status" value="1"/>
</dbReference>
<feature type="transmembrane region" description="Helical" evidence="2">
    <location>
        <begin position="32"/>
        <end position="50"/>
    </location>
</feature>